<reference evidence="3 4" key="3">
    <citation type="submission" date="2020-08" db="EMBL/GenBank/DDBJ databases">
        <title>Genomic Encyclopedia of Type Strains, Phase IV (KMG-IV): sequencing the most valuable type-strain genomes for metagenomic binning, comparative biology and taxonomic classification.</title>
        <authorList>
            <person name="Goeker M."/>
        </authorList>
    </citation>
    <scope>NUCLEOTIDE SEQUENCE [LARGE SCALE GENOMIC DNA]</scope>
    <source>
        <strain evidence="3 4">DSM 27521</strain>
    </source>
</reference>
<evidence type="ECO:0000313" key="5">
    <source>
        <dbReference type="Proteomes" id="UP000619376"/>
    </source>
</evidence>
<dbReference type="Proteomes" id="UP000619376">
    <property type="component" value="Unassembled WGS sequence"/>
</dbReference>
<dbReference type="Proteomes" id="UP000539473">
    <property type="component" value="Unassembled WGS sequence"/>
</dbReference>
<protein>
    <submittedName>
        <fullName evidence="3">Putative membrane protein</fullName>
    </submittedName>
</protein>
<keyword evidence="5" id="KW-1185">Reference proteome</keyword>
<feature type="transmembrane region" description="Helical" evidence="1">
    <location>
        <begin position="49"/>
        <end position="71"/>
    </location>
</feature>
<feature type="transmembrane region" description="Helical" evidence="1">
    <location>
        <begin position="91"/>
        <end position="109"/>
    </location>
</feature>
<comment type="caution">
    <text evidence="3">The sequence shown here is derived from an EMBL/GenBank/DDBJ whole genome shotgun (WGS) entry which is preliminary data.</text>
</comment>
<keyword evidence="1" id="KW-1133">Transmembrane helix</keyword>
<evidence type="ECO:0000313" key="3">
    <source>
        <dbReference type="EMBL" id="MBB5378717.1"/>
    </source>
</evidence>
<keyword evidence="1" id="KW-0472">Membrane</keyword>
<name>A0A7W8KIC1_9DEIO</name>
<accession>A0A7W8KIC1</accession>
<gene>
    <name evidence="2" type="ORF">GCM10017781_40810</name>
    <name evidence="3" type="ORF">HNQ07_004224</name>
</gene>
<proteinExistence type="predicted"/>
<evidence type="ECO:0000256" key="1">
    <source>
        <dbReference type="SAM" id="Phobius"/>
    </source>
</evidence>
<evidence type="ECO:0000313" key="2">
    <source>
        <dbReference type="EMBL" id="GHF60455.1"/>
    </source>
</evidence>
<dbReference type="RefSeq" id="WP_184115428.1">
    <property type="nucleotide sequence ID" value="NZ_BNAJ01000014.1"/>
</dbReference>
<keyword evidence="1" id="KW-0812">Transmembrane</keyword>
<dbReference type="EMBL" id="JACHFK010000015">
    <property type="protein sequence ID" value="MBB5378717.1"/>
    <property type="molecule type" value="Genomic_DNA"/>
</dbReference>
<dbReference type="EMBL" id="BNAJ01000014">
    <property type="protein sequence ID" value="GHF60455.1"/>
    <property type="molecule type" value="Genomic_DNA"/>
</dbReference>
<reference evidence="5" key="2">
    <citation type="journal article" date="2019" name="Int. J. Syst. Evol. Microbiol.">
        <title>The Global Catalogue of Microorganisms (GCM) 10K type strain sequencing project: providing services to taxonomists for standard genome sequencing and annotation.</title>
        <authorList>
            <consortium name="The Broad Institute Genomics Platform"/>
            <consortium name="The Broad Institute Genome Sequencing Center for Infectious Disease"/>
            <person name="Wu L."/>
            <person name="Ma J."/>
        </authorList>
    </citation>
    <scope>NUCLEOTIDE SEQUENCE [LARGE SCALE GENOMIC DNA]</scope>
    <source>
        <strain evidence="5">CGMCC 1.18437</strain>
    </source>
</reference>
<evidence type="ECO:0000313" key="4">
    <source>
        <dbReference type="Proteomes" id="UP000539473"/>
    </source>
</evidence>
<organism evidence="3 4">
    <name type="scientific">Deinococcus metalli</name>
    <dbReference type="NCBI Taxonomy" id="1141878"/>
    <lineage>
        <taxon>Bacteria</taxon>
        <taxon>Thermotogati</taxon>
        <taxon>Deinococcota</taxon>
        <taxon>Deinococci</taxon>
        <taxon>Deinococcales</taxon>
        <taxon>Deinococcaceae</taxon>
        <taxon>Deinococcus</taxon>
    </lineage>
</organism>
<feature type="transmembrane region" description="Helical" evidence="1">
    <location>
        <begin position="170"/>
        <end position="194"/>
    </location>
</feature>
<feature type="transmembrane region" description="Helical" evidence="1">
    <location>
        <begin position="130"/>
        <end position="150"/>
    </location>
</feature>
<dbReference type="AlphaFoldDB" id="A0A7W8KIC1"/>
<reference evidence="2" key="1">
    <citation type="journal article" date="2014" name="Int. J. Syst. Evol. Microbiol.">
        <title>Complete genome of a new Firmicutes species belonging to the dominant human colonic microbiota ('Ruminococcus bicirculans') reveals two chromosomes and a selective capacity to utilize plant glucans.</title>
        <authorList>
            <consortium name="NISC Comparative Sequencing Program"/>
            <person name="Wegmann U."/>
            <person name="Louis P."/>
            <person name="Goesmann A."/>
            <person name="Henrissat B."/>
            <person name="Duncan S.H."/>
            <person name="Flint H.J."/>
        </authorList>
    </citation>
    <scope>NUCLEOTIDE SEQUENCE</scope>
    <source>
        <strain evidence="2">CGMCC 1.18437</strain>
    </source>
</reference>
<reference evidence="2" key="4">
    <citation type="submission" date="2024-05" db="EMBL/GenBank/DDBJ databases">
        <authorList>
            <person name="Sun Q."/>
            <person name="Zhou Y."/>
        </authorList>
    </citation>
    <scope>NUCLEOTIDE SEQUENCE</scope>
    <source>
        <strain evidence="2">CGMCC 1.18437</strain>
    </source>
</reference>
<sequence>MTTSPTPPLSRRRQWLRQAWRAGRRTKRVTALAVTRFLRIDLWRQLAQAYTWMLTLVALFAGFWVVGSVYLQLSDPKQAAIKIFPGGLNDAAALIPLALAGFAALLFSAQGGAPSGTPRHREYGLAARRLLLAVYYLGLSFILGTGSRIMQDGSFTGWTFDWFLNRLAGMLPAVMYLNALIALVLILAGLKYFIRTILNPR</sequence>